<keyword evidence="4" id="KW-0963">Cytoplasm</keyword>
<dbReference type="Pfam" id="PF03029">
    <property type="entry name" value="ATP_bind_1"/>
    <property type="match status" value="1"/>
</dbReference>
<keyword evidence="11" id="KW-1185">Reference proteome</keyword>
<dbReference type="CDD" id="cd17870">
    <property type="entry name" value="GPN1"/>
    <property type="match status" value="1"/>
</dbReference>
<comment type="caution">
    <text evidence="10">The sequence shown here is derived from an EMBL/GenBank/DDBJ whole genome shotgun (WGS) entry which is preliminary data.</text>
</comment>
<evidence type="ECO:0000256" key="3">
    <source>
        <dbReference type="ARBA" id="ARBA00014579"/>
    </source>
</evidence>
<dbReference type="InterPro" id="IPR027417">
    <property type="entry name" value="P-loop_NTPase"/>
</dbReference>
<gene>
    <name evidence="10" type="ORF">NW755_013326</name>
</gene>
<protein>
    <recommendedName>
        <fullName evidence="3">GPN-loop GTPase 1</fullName>
    </recommendedName>
</protein>
<reference evidence="10" key="1">
    <citation type="submission" date="2022-09" db="EMBL/GenBank/DDBJ databases">
        <title>Fusarium specimens isolated from Avocado Roots.</title>
        <authorList>
            <person name="Stajich J."/>
            <person name="Roper C."/>
            <person name="Heimlech-Rivalta G."/>
        </authorList>
    </citation>
    <scope>NUCLEOTIDE SEQUENCE</scope>
    <source>
        <strain evidence="10">A02</strain>
    </source>
</reference>
<evidence type="ECO:0000256" key="9">
    <source>
        <dbReference type="SAM" id="MobiDB-lite"/>
    </source>
</evidence>
<organism evidence="10 11">
    <name type="scientific">Fusarium falciforme</name>
    <dbReference type="NCBI Taxonomy" id="195108"/>
    <lineage>
        <taxon>Eukaryota</taxon>
        <taxon>Fungi</taxon>
        <taxon>Dikarya</taxon>
        <taxon>Ascomycota</taxon>
        <taxon>Pezizomycotina</taxon>
        <taxon>Sordariomycetes</taxon>
        <taxon>Hypocreomycetidae</taxon>
        <taxon>Hypocreales</taxon>
        <taxon>Nectriaceae</taxon>
        <taxon>Fusarium</taxon>
        <taxon>Fusarium solani species complex</taxon>
    </lineage>
</organism>
<dbReference type="AlphaFoldDB" id="A0A9W8UVX6"/>
<dbReference type="PANTHER" id="PTHR21231:SF8">
    <property type="entry name" value="GPN-LOOP GTPASE 1"/>
    <property type="match status" value="1"/>
</dbReference>
<comment type="subcellular location">
    <subcellularLocation>
        <location evidence="1">Cytoplasm</location>
    </subcellularLocation>
</comment>
<evidence type="ECO:0000256" key="6">
    <source>
        <dbReference type="ARBA" id="ARBA00022741"/>
    </source>
</evidence>
<keyword evidence="5" id="KW-0597">Phosphoprotein</keyword>
<dbReference type="PANTHER" id="PTHR21231">
    <property type="entry name" value="XPA-BINDING PROTEIN 1-RELATED"/>
    <property type="match status" value="1"/>
</dbReference>
<dbReference type="EMBL" id="JAOQAV010000079">
    <property type="protein sequence ID" value="KAJ4178225.1"/>
    <property type="molecule type" value="Genomic_DNA"/>
</dbReference>
<name>A0A9W8UVX6_9HYPO</name>
<sequence>MVPVLATSLEELNIHHCQQFYGCPRMPALKVLRVSYVDINKDYLDTLMSCCTGSLHTFVYETLGPDGTIDQNVNEHAKPQPKDIIEHLETGHIETLQTLHLDMRVGYYGAGGSDQVNIRHFSALRHVLLSSNMIFGWQGNENSEEKSTLLANILPETIETFCLVCPGPQRHTSIEAGLIGLANLKQRHTERFPNLKSISVATLRPFGNETMGPMIEATGMSFYFERWPRRSGKTTFMRRINAHLHQKETPPYVINLDPAVLSVPFESNIDIRDSVNYEEVMKQYNLGPNGGILTSLNLFATKVDQIVNLLEKRAQPDPEKPERKPIDRILVDTPGQIEVFVWSASGTILLESLASSFPTVIAYVIDTPRTASTSTFMSNMLYACSILYKTKLPMILVFNKTDVKDAEFAKEWMTDFEAFQEALRRDEESDALGGVEGGGHGGSGYMGSLLNSMSLMLEEFYAHLSVVGVSSRLGTGVDEFFEAVEEKKQEFLRDYLPELERRRAERDEQKKAAREKELDKMMQGMTVGGQPAPKKDDDDDVDVPSDDDDTDSDDEVKKQSLQERYQAAMGDNEDSVMADASFAKYLHTQRQ</sequence>
<feature type="compositionally biased region" description="Basic and acidic residues" evidence="9">
    <location>
        <begin position="503"/>
        <end position="520"/>
    </location>
</feature>
<evidence type="ECO:0000256" key="7">
    <source>
        <dbReference type="ARBA" id="ARBA00022801"/>
    </source>
</evidence>
<feature type="compositionally biased region" description="Acidic residues" evidence="9">
    <location>
        <begin position="537"/>
        <end position="554"/>
    </location>
</feature>
<dbReference type="FunFam" id="3.40.50.300:FF:000579">
    <property type="entry name" value="GPN-loop GTPase"/>
    <property type="match status" value="1"/>
</dbReference>
<evidence type="ECO:0000256" key="5">
    <source>
        <dbReference type="ARBA" id="ARBA00022553"/>
    </source>
</evidence>
<dbReference type="GO" id="GO:0003924">
    <property type="term" value="F:GTPase activity"/>
    <property type="evidence" value="ECO:0007669"/>
    <property type="project" value="InterPro"/>
</dbReference>
<feature type="region of interest" description="Disordered" evidence="9">
    <location>
        <begin position="503"/>
        <end position="576"/>
    </location>
</feature>
<evidence type="ECO:0000256" key="1">
    <source>
        <dbReference type="ARBA" id="ARBA00004496"/>
    </source>
</evidence>
<dbReference type="Gene3D" id="3.40.50.300">
    <property type="entry name" value="P-loop containing nucleotide triphosphate hydrolases"/>
    <property type="match status" value="1"/>
</dbReference>
<comment type="similarity">
    <text evidence="2">Belongs to the GPN-loop GTPase family.</text>
</comment>
<evidence type="ECO:0000256" key="2">
    <source>
        <dbReference type="ARBA" id="ARBA00005290"/>
    </source>
</evidence>
<dbReference type="InterPro" id="IPR004130">
    <property type="entry name" value="Gpn"/>
</dbReference>
<dbReference type="InterPro" id="IPR030230">
    <property type="entry name" value="Gpn1/Npa3/XAB1"/>
</dbReference>
<evidence type="ECO:0000256" key="8">
    <source>
        <dbReference type="ARBA" id="ARBA00023134"/>
    </source>
</evidence>
<keyword evidence="6" id="KW-0547">Nucleotide-binding</keyword>
<evidence type="ECO:0000313" key="11">
    <source>
        <dbReference type="Proteomes" id="UP001152087"/>
    </source>
</evidence>
<dbReference type="GO" id="GO:0005525">
    <property type="term" value="F:GTP binding"/>
    <property type="evidence" value="ECO:0007669"/>
    <property type="project" value="UniProtKB-KW"/>
</dbReference>
<proteinExistence type="inferred from homology"/>
<dbReference type="Proteomes" id="UP001152087">
    <property type="component" value="Unassembled WGS sequence"/>
</dbReference>
<evidence type="ECO:0000313" key="10">
    <source>
        <dbReference type="EMBL" id="KAJ4178225.1"/>
    </source>
</evidence>
<evidence type="ECO:0000256" key="4">
    <source>
        <dbReference type="ARBA" id="ARBA00022490"/>
    </source>
</evidence>
<accession>A0A9W8UVX6</accession>
<keyword evidence="7" id="KW-0378">Hydrolase</keyword>
<dbReference type="GO" id="GO:0005737">
    <property type="term" value="C:cytoplasm"/>
    <property type="evidence" value="ECO:0007669"/>
    <property type="project" value="UniProtKB-SubCell"/>
</dbReference>
<keyword evidence="8" id="KW-0342">GTP-binding</keyword>
<dbReference type="SUPFAM" id="SSF52540">
    <property type="entry name" value="P-loop containing nucleoside triphosphate hydrolases"/>
    <property type="match status" value="1"/>
</dbReference>